<accession>A0A9W4CVC4</accession>
<sequence length="159" mass="18657">MAQNLHFFTIQCFSEKFTQSLDFNDIPKMLKVCFENKGILEIEDLICVEKIDTKFPPISAYYPKIENFLSTDSQIQLHKDLGYYLVDKKLWEAIKDIIIEESGKKLDELKNPANSKSKKSKSPKDDSRNQLREVYDAYFKDLAILESWYNKKMLILEVS</sequence>
<dbReference type="Proteomes" id="UP001153719">
    <property type="component" value="Chromosome"/>
</dbReference>
<dbReference type="RefSeq" id="WP_254173076.1">
    <property type="nucleotide sequence ID" value="NZ_LR882967.1"/>
</dbReference>
<evidence type="ECO:0000313" key="3">
    <source>
        <dbReference type="Proteomes" id="UP001153719"/>
    </source>
</evidence>
<evidence type="ECO:0000313" key="2">
    <source>
        <dbReference type="EMBL" id="CAD5924889.1"/>
    </source>
</evidence>
<organism evidence="2 3">
    <name type="scientific">Planktothrix pseudagardhii</name>
    <dbReference type="NCBI Taxonomy" id="132604"/>
    <lineage>
        <taxon>Bacteria</taxon>
        <taxon>Bacillati</taxon>
        <taxon>Cyanobacteriota</taxon>
        <taxon>Cyanophyceae</taxon>
        <taxon>Oscillatoriophycideae</taxon>
        <taxon>Oscillatoriales</taxon>
        <taxon>Microcoleaceae</taxon>
        <taxon>Planktothrix</taxon>
    </lineage>
</organism>
<evidence type="ECO:0000256" key="1">
    <source>
        <dbReference type="SAM" id="MobiDB-lite"/>
    </source>
</evidence>
<protein>
    <submittedName>
        <fullName evidence="2">Uncharacterized protein</fullName>
    </submittedName>
</protein>
<proteinExistence type="predicted"/>
<name>A0A9W4CVC4_9CYAN</name>
<dbReference type="EMBL" id="LR882967">
    <property type="protein sequence ID" value="CAD5924889.1"/>
    <property type="molecule type" value="Genomic_DNA"/>
</dbReference>
<dbReference type="AlphaFoldDB" id="A0A9W4CVC4"/>
<gene>
    <name evidence="2" type="ORF">NO713_00905</name>
</gene>
<reference evidence="2" key="1">
    <citation type="submission" date="2020-09" db="EMBL/GenBank/DDBJ databases">
        <authorList>
            <person name="Blom J."/>
        </authorList>
    </citation>
    <scope>NUCLEOTIDE SEQUENCE</scope>
    <source>
        <strain evidence="2">No.713</strain>
    </source>
</reference>
<dbReference type="KEGG" id="ppsu:NO713_00905"/>
<feature type="region of interest" description="Disordered" evidence="1">
    <location>
        <begin position="109"/>
        <end position="128"/>
    </location>
</feature>
<keyword evidence="3" id="KW-1185">Reference proteome</keyword>